<keyword evidence="1" id="KW-0812">Transmembrane</keyword>
<dbReference type="PANTHER" id="PTHR35335">
    <property type="entry name" value="UPF0716 PROTEIN FXSA"/>
    <property type="match status" value="1"/>
</dbReference>
<dbReference type="NCBIfam" id="NF008528">
    <property type="entry name" value="PRK11463.1-2"/>
    <property type="match status" value="1"/>
</dbReference>
<dbReference type="Pfam" id="PF04186">
    <property type="entry name" value="FxsA"/>
    <property type="match status" value="1"/>
</dbReference>
<keyword evidence="1" id="KW-0472">Membrane</keyword>
<dbReference type="Proteomes" id="UP000503088">
    <property type="component" value="Chromosome"/>
</dbReference>
<dbReference type="KEGG" id="kpul:GXN76_05345"/>
<dbReference type="InterPro" id="IPR007313">
    <property type="entry name" value="FxsA"/>
</dbReference>
<protein>
    <submittedName>
        <fullName evidence="2">Membrane protein FxsA</fullName>
    </submittedName>
</protein>
<accession>A0A7D4BJ28</accession>
<feature type="transmembrane region" description="Helical" evidence="1">
    <location>
        <begin position="97"/>
        <end position="115"/>
    </location>
</feature>
<sequence>MISLLRIIILILILVPALEIWGLVSVGNIIGAWPTVALVITTGIIGGYLTRWQGLQTLRLVQVQLHNNEIPGETLLDGACILVGGVMLMTPGFFTDFFGLILLIPFTRGVIRTFLKRWLSKWMARGGIYRVHRRP</sequence>
<gene>
    <name evidence="2" type="primary">fxsA</name>
    <name evidence="2" type="ORF">GXN76_05345</name>
</gene>
<evidence type="ECO:0000256" key="1">
    <source>
        <dbReference type="SAM" id="Phobius"/>
    </source>
</evidence>
<dbReference type="GO" id="GO:0016020">
    <property type="term" value="C:membrane"/>
    <property type="evidence" value="ECO:0007669"/>
    <property type="project" value="InterPro"/>
</dbReference>
<dbReference type="PANTHER" id="PTHR35335:SF1">
    <property type="entry name" value="UPF0716 PROTEIN FXSA"/>
    <property type="match status" value="1"/>
</dbReference>
<organism evidence="2 3">
    <name type="scientific">Kroppenstedtia pulmonis</name>
    <dbReference type="NCBI Taxonomy" id="1380685"/>
    <lineage>
        <taxon>Bacteria</taxon>
        <taxon>Bacillati</taxon>
        <taxon>Bacillota</taxon>
        <taxon>Bacilli</taxon>
        <taxon>Bacillales</taxon>
        <taxon>Thermoactinomycetaceae</taxon>
        <taxon>Kroppenstedtia</taxon>
    </lineage>
</organism>
<feature type="transmembrane region" description="Helical" evidence="1">
    <location>
        <begin position="30"/>
        <end position="49"/>
    </location>
</feature>
<evidence type="ECO:0000313" key="2">
    <source>
        <dbReference type="EMBL" id="QKG85915.1"/>
    </source>
</evidence>
<proteinExistence type="predicted"/>
<dbReference type="AlphaFoldDB" id="A0A7D4BJ28"/>
<reference evidence="2 3" key="1">
    <citation type="submission" date="2020-01" db="EMBL/GenBank/DDBJ databases">
        <authorList>
            <person name="Gulvik C.A."/>
            <person name="Batra D.G."/>
        </authorList>
    </citation>
    <scope>NUCLEOTIDE SEQUENCE [LARGE SCALE GENOMIC DNA]</scope>
    <source>
        <strain evidence="2 3">W9323</strain>
    </source>
</reference>
<keyword evidence="1" id="KW-1133">Transmembrane helix</keyword>
<keyword evidence="3" id="KW-1185">Reference proteome</keyword>
<dbReference type="EMBL" id="CP048104">
    <property type="protein sequence ID" value="QKG85915.1"/>
    <property type="molecule type" value="Genomic_DNA"/>
</dbReference>
<feature type="transmembrane region" description="Helical" evidence="1">
    <location>
        <begin position="70"/>
        <end position="91"/>
    </location>
</feature>
<evidence type="ECO:0000313" key="3">
    <source>
        <dbReference type="Proteomes" id="UP000503088"/>
    </source>
</evidence>
<name>A0A7D4BJ28_9BACL</name>
<feature type="transmembrane region" description="Helical" evidence="1">
    <location>
        <begin position="7"/>
        <end position="24"/>
    </location>
</feature>